<keyword evidence="1" id="KW-0694">RNA-binding</keyword>
<accession>A0A0N0P4Z4</accession>
<dbReference type="EMBL" id="LJSK01000161">
    <property type="protein sequence ID" value="KPI85866.1"/>
    <property type="molecule type" value="Genomic_DNA"/>
</dbReference>
<keyword evidence="5" id="KW-1185">Reference proteome</keyword>
<evidence type="ECO:0000256" key="1">
    <source>
        <dbReference type="PROSITE-ProRule" id="PRU00176"/>
    </source>
</evidence>
<dbReference type="PANTHER" id="PTHR15241:SF304">
    <property type="entry name" value="RRM DOMAIN-CONTAINING PROTEIN"/>
    <property type="match status" value="1"/>
</dbReference>
<evidence type="ECO:0000256" key="2">
    <source>
        <dbReference type="SAM" id="MobiDB-lite"/>
    </source>
</evidence>
<dbReference type="PROSITE" id="PS50102">
    <property type="entry name" value="RRM"/>
    <property type="match status" value="1"/>
</dbReference>
<dbReference type="InterPro" id="IPR000504">
    <property type="entry name" value="RRM_dom"/>
</dbReference>
<dbReference type="Pfam" id="PF00076">
    <property type="entry name" value="RRM_1"/>
    <property type="match status" value="1"/>
</dbReference>
<dbReference type="PANTHER" id="PTHR15241">
    <property type="entry name" value="TRANSFORMER-2-RELATED"/>
    <property type="match status" value="1"/>
</dbReference>
<feature type="compositionally biased region" description="Low complexity" evidence="2">
    <location>
        <begin position="159"/>
        <end position="168"/>
    </location>
</feature>
<dbReference type="Proteomes" id="UP000038009">
    <property type="component" value="Unassembled WGS sequence"/>
</dbReference>
<dbReference type="SUPFAM" id="SSF54928">
    <property type="entry name" value="RNA-binding domain, RBD"/>
    <property type="match status" value="1"/>
</dbReference>
<organism evidence="4 5">
    <name type="scientific">Leptomonas seymouri</name>
    <dbReference type="NCBI Taxonomy" id="5684"/>
    <lineage>
        <taxon>Eukaryota</taxon>
        <taxon>Discoba</taxon>
        <taxon>Euglenozoa</taxon>
        <taxon>Kinetoplastea</taxon>
        <taxon>Metakinetoplastina</taxon>
        <taxon>Trypanosomatida</taxon>
        <taxon>Trypanosomatidae</taxon>
        <taxon>Leishmaniinae</taxon>
        <taxon>Leptomonas</taxon>
    </lineage>
</organism>
<sequence>MNLSSYSYASQTNYSGRNTPVYPITQSGMYSNGNVNIGHGSAASPSSHASMYATATPSSAQSSNYNSAVQPGGGGAPHITQSQQQQGTTLSYNAYDGGASGLNKANAAGRAGDVFYSGPAMTGHPSAAGQSMYQANAPATALFQMGPSSSPITQTPSVAQMLSSQQQQQQQQQLNANAAAMAAYANPATNINMGYKLFVGQVPAVCTEEQLRPLFGQFGRLLEIKIMRESNGRSRGSAWVRYESEISAQRAIEALNEKHVVPPQTNALRVQFATPNQNRTQAAAVQLQPSQVHSSATRTISAFIAQSPHQQQQPNYTTTAYASAPHGYVSAPSTTATTYLPQGQYPSPNVISYGSSDGAFSVRAPPQNPTQLSQQQAPPSQQQQQHQAPARQSQSQQQQQFSGRVEYVRACQSGGGMLYTTSVSTAAAGAMQQTQRQGQQQQPQQSTQQQQLVYTTGGQMRTGVVYAPEGFAMANQMSSAQQQQQQQQWRN</sequence>
<dbReference type="InterPro" id="IPR035979">
    <property type="entry name" value="RBD_domain_sf"/>
</dbReference>
<evidence type="ECO:0000313" key="5">
    <source>
        <dbReference type="Proteomes" id="UP000038009"/>
    </source>
</evidence>
<dbReference type="OrthoDB" id="410044at2759"/>
<feature type="region of interest" description="Disordered" evidence="2">
    <location>
        <begin position="41"/>
        <end position="87"/>
    </location>
</feature>
<feature type="compositionally biased region" description="Low complexity" evidence="2">
    <location>
        <begin position="434"/>
        <end position="451"/>
    </location>
</feature>
<name>A0A0N0P4Z4_LEPSE</name>
<evidence type="ECO:0000259" key="3">
    <source>
        <dbReference type="PROSITE" id="PS50102"/>
    </source>
</evidence>
<proteinExistence type="predicted"/>
<feature type="compositionally biased region" description="Low complexity" evidence="2">
    <location>
        <begin position="371"/>
        <end position="400"/>
    </location>
</feature>
<dbReference type="GO" id="GO:0003723">
    <property type="term" value="F:RNA binding"/>
    <property type="evidence" value="ECO:0007669"/>
    <property type="project" value="UniProtKB-UniRule"/>
</dbReference>
<feature type="compositionally biased region" description="Polar residues" evidence="2">
    <location>
        <begin position="146"/>
        <end position="158"/>
    </location>
</feature>
<feature type="domain" description="RRM" evidence="3">
    <location>
        <begin position="195"/>
        <end position="275"/>
    </location>
</feature>
<comment type="caution">
    <text evidence="4">The sequence shown here is derived from an EMBL/GenBank/DDBJ whole genome shotgun (WGS) entry which is preliminary data.</text>
</comment>
<dbReference type="Gene3D" id="3.30.70.330">
    <property type="match status" value="1"/>
</dbReference>
<feature type="compositionally biased region" description="Polar residues" evidence="2">
    <location>
        <begin position="53"/>
        <end position="69"/>
    </location>
</feature>
<dbReference type="InterPro" id="IPR012677">
    <property type="entry name" value="Nucleotide-bd_a/b_plait_sf"/>
</dbReference>
<dbReference type="AlphaFoldDB" id="A0A0N0P4Z4"/>
<dbReference type="SMART" id="SM00360">
    <property type="entry name" value="RRM"/>
    <property type="match status" value="1"/>
</dbReference>
<reference evidence="4 5" key="1">
    <citation type="journal article" date="2015" name="PLoS Pathog.">
        <title>Leptomonas seymouri: Adaptations to the Dixenous Life Cycle Analyzed by Genome Sequencing, Transcriptome Profiling and Co-infection with Leishmania donovani.</title>
        <authorList>
            <person name="Kraeva N."/>
            <person name="Butenko A."/>
            <person name="Hlavacova J."/>
            <person name="Kostygov A."/>
            <person name="Myskova J."/>
            <person name="Grybchuk D."/>
            <person name="Lestinova T."/>
            <person name="Votypka J."/>
            <person name="Volf P."/>
            <person name="Opperdoes F."/>
            <person name="Flegontov P."/>
            <person name="Lukes J."/>
            <person name="Yurchenko V."/>
        </authorList>
    </citation>
    <scope>NUCLEOTIDE SEQUENCE [LARGE SCALE GENOMIC DNA]</scope>
    <source>
        <strain evidence="4 5">ATCC 30220</strain>
    </source>
</reference>
<dbReference type="OMA" id="AWVRYES"/>
<protein>
    <submittedName>
        <fullName evidence="4">Putative RNA binding protein</fullName>
    </submittedName>
</protein>
<feature type="region of interest" description="Disordered" evidence="2">
    <location>
        <begin position="144"/>
        <end position="168"/>
    </location>
</feature>
<feature type="region of interest" description="Disordered" evidence="2">
    <location>
        <begin position="349"/>
        <end position="401"/>
    </location>
</feature>
<feature type="compositionally biased region" description="Low complexity" evidence="2">
    <location>
        <begin position="41"/>
        <end position="50"/>
    </location>
</feature>
<gene>
    <name evidence="4" type="ORF">ABL78_5086</name>
</gene>
<evidence type="ECO:0000313" key="4">
    <source>
        <dbReference type="EMBL" id="KPI85866.1"/>
    </source>
</evidence>
<feature type="region of interest" description="Disordered" evidence="2">
    <location>
        <begin position="434"/>
        <end position="454"/>
    </location>
</feature>
<dbReference type="VEuPathDB" id="TriTrypDB:Lsey_0161_0150"/>